<sequence>MAEQEFKVPPGVRRCASTGQLINGKQVIRPLRFFVSETRLQTIINYDAHPDADLECSRECQDAAMKIVIALRSIVESRLEELRKISQDDVVLSKKNMEVMKSYAAKLFQGVEERKQLISAKEHRAAALYLSCCYGLQEVEKGAKQKAKDWAELQGTRLRWLAAYVVQSVGRTCFSRSDEMAVLKGIYIYLAVNGRSLPQKPLRKSSESSLSSHASSEVLA</sequence>
<feature type="region of interest" description="Disordered" evidence="1">
    <location>
        <begin position="199"/>
        <end position="220"/>
    </location>
</feature>
<name>A0A1Q9C626_SYMMI</name>
<reference evidence="2 3" key="1">
    <citation type="submission" date="2016-02" db="EMBL/GenBank/DDBJ databases">
        <title>Genome analysis of coral dinoflagellate symbionts highlights evolutionary adaptations to a symbiotic lifestyle.</title>
        <authorList>
            <person name="Aranda M."/>
            <person name="Li Y."/>
            <person name="Liew Y.J."/>
            <person name="Baumgarten S."/>
            <person name="Simakov O."/>
            <person name="Wilson M."/>
            <person name="Piel J."/>
            <person name="Ashoor H."/>
            <person name="Bougouffa S."/>
            <person name="Bajic V.B."/>
            <person name="Ryu T."/>
            <person name="Ravasi T."/>
            <person name="Bayer T."/>
            <person name="Micklem G."/>
            <person name="Kim H."/>
            <person name="Bhak J."/>
            <person name="Lajeunesse T.C."/>
            <person name="Voolstra C.R."/>
        </authorList>
    </citation>
    <scope>NUCLEOTIDE SEQUENCE [LARGE SCALE GENOMIC DNA]</scope>
    <source>
        <strain evidence="2 3">CCMP2467</strain>
    </source>
</reference>
<keyword evidence="3" id="KW-1185">Reference proteome</keyword>
<gene>
    <name evidence="2" type="ORF">AK812_SmicGene41458</name>
</gene>
<comment type="caution">
    <text evidence="2">The sequence shown here is derived from an EMBL/GenBank/DDBJ whole genome shotgun (WGS) entry which is preliminary data.</text>
</comment>
<dbReference type="AlphaFoldDB" id="A0A1Q9C626"/>
<evidence type="ECO:0000256" key="1">
    <source>
        <dbReference type="SAM" id="MobiDB-lite"/>
    </source>
</evidence>
<evidence type="ECO:0000313" key="3">
    <source>
        <dbReference type="Proteomes" id="UP000186817"/>
    </source>
</evidence>
<evidence type="ECO:0000313" key="2">
    <source>
        <dbReference type="EMBL" id="OLP78370.1"/>
    </source>
</evidence>
<accession>A0A1Q9C626</accession>
<dbReference type="OrthoDB" id="421386at2759"/>
<dbReference type="Proteomes" id="UP000186817">
    <property type="component" value="Unassembled WGS sequence"/>
</dbReference>
<protein>
    <submittedName>
        <fullName evidence="2">Uncharacterized protein</fullName>
    </submittedName>
</protein>
<organism evidence="2 3">
    <name type="scientific">Symbiodinium microadriaticum</name>
    <name type="common">Dinoflagellate</name>
    <name type="synonym">Zooxanthella microadriatica</name>
    <dbReference type="NCBI Taxonomy" id="2951"/>
    <lineage>
        <taxon>Eukaryota</taxon>
        <taxon>Sar</taxon>
        <taxon>Alveolata</taxon>
        <taxon>Dinophyceae</taxon>
        <taxon>Suessiales</taxon>
        <taxon>Symbiodiniaceae</taxon>
        <taxon>Symbiodinium</taxon>
    </lineage>
</organism>
<feature type="compositionally biased region" description="Low complexity" evidence="1">
    <location>
        <begin position="207"/>
        <end position="220"/>
    </location>
</feature>
<proteinExistence type="predicted"/>
<dbReference type="EMBL" id="LSRX01001621">
    <property type="protein sequence ID" value="OLP78370.1"/>
    <property type="molecule type" value="Genomic_DNA"/>
</dbReference>